<gene>
    <name evidence="2" type="ORF">GCM10023225_34130</name>
</gene>
<feature type="region of interest" description="Disordered" evidence="1">
    <location>
        <begin position="1"/>
        <end position="66"/>
    </location>
</feature>
<comment type="caution">
    <text evidence="2">The sequence shown here is derived from an EMBL/GenBank/DDBJ whole genome shotgun (WGS) entry which is preliminary data.</text>
</comment>
<evidence type="ECO:0000313" key="3">
    <source>
        <dbReference type="Proteomes" id="UP001501195"/>
    </source>
</evidence>
<organism evidence="2 3">
    <name type="scientific">Kineococcus glutinatus</name>
    <dbReference type="NCBI Taxonomy" id="1070872"/>
    <lineage>
        <taxon>Bacteria</taxon>
        <taxon>Bacillati</taxon>
        <taxon>Actinomycetota</taxon>
        <taxon>Actinomycetes</taxon>
        <taxon>Kineosporiales</taxon>
        <taxon>Kineosporiaceae</taxon>
        <taxon>Kineococcus</taxon>
    </lineage>
</organism>
<feature type="compositionally biased region" description="Basic and acidic residues" evidence="1">
    <location>
        <begin position="1"/>
        <end position="11"/>
    </location>
</feature>
<accession>A0ABP8VF74</accession>
<evidence type="ECO:0000313" key="2">
    <source>
        <dbReference type="EMBL" id="GAA4660984.1"/>
    </source>
</evidence>
<dbReference type="Proteomes" id="UP001501195">
    <property type="component" value="Unassembled WGS sequence"/>
</dbReference>
<sequence length="66" mass="6991">MMREHPCDHNQDASAAGPGPRVPRRTGDRAGAHPVRRGGGVGGLRARGRRASDCGPIVGRERLEPV</sequence>
<keyword evidence="3" id="KW-1185">Reference proteome</keyword>
<protein>
    <submittedName>
        <fullName evidence="2">Uncharacterized protein</fullName>
    </submittedName>
</protein>
<reference evidence="3" key="1">
    <citation type="journal article" date="2019" name="Int. J. Syst. Evol. Microbiol.">
        <title>The Global Catalogue of Microorganisms (GCM) 10K type strain sequencing project: providing services to taxonomists for standard genome sequencing and annotation.</title>
        <authorList>
            <consortium name="The Broad Institute Genomics Platform"/>
            <consortium name="The Broad Institute Genome Sequencing Center for Infectious Disease"/>
            <person name="Wu L."/>
            <person name="Ma J."/>
        </authorList>
    </citation>
    <scope>NUCLEOTIDE SEQUENCE [LARGE SCALE GENOMIC DNA]</scope>
    <source>
        <strain evidence="3">JCM 18126</strain>
    </source>
</reference>
<evidence type="ECO:0000256" key="1">
    <source>
        <dbReference type="SAM" id="MobiDB-lite"/>
    </source>
</evidence>
<dbReference type="EMBL" id="BAABIL010000711">
    <property type="protein sequence ID" value="GAA4660984.1"/>
    <property type="molecule type" value="Genomic_DNA"/>
</dbReference>
<proteinExistence type="predicted"/>
<name>A0ABP8VF74_9ACTN</name>